<dbReference type="InterPro" id="IPR019874">
    <property type="entry name" value="RF_methyltr_PrmC"/>
</dbReference>
<dbReference type="RefSeq" id="WP_089260188.1">
    <property type="nucleotide sequence ID" value="NZ_FZNV01000002.1"/>
</dbReference>
<dbReference type="Gene3D" id="1.10.8.10">
    <property type="entry name" value="DNA helicase RuvA subunit, C-terminal domain"/>
    <property type="match status" value="1"/>
</dbReference>
<gene>
    <name evidence="8" type="ORF">SAMN04488009_1729</name>
</gene>
<evidence type="ECO:0000259" key="6">
    <source>
        <dbReference type="Pfam" id="PF05175"/>
    </source>
</evidence>
<evidence type="ECO:0000256" key="5">
    <source>
        <dbReference type="ARBA" id="ARBA00048391"/>
    </source>
</evidence>
<keyword evidence="4" id="KW-0949">S-adenosyl-L-methionine</keyword>
<protein>
    <recommendedName>
        <fullName evidence="1">peptide chain release factor N(5)-glutamine methyltransferase</fullName>
        <ecNumber evidence="1">2.1.1.297</ecNumber>
    </recommendedName>
</protein>
<keyword evidence="3" id="KW-0808">Transferase</keyword>
<keyword evidence="2 8" id="KW-0489">Methyltransferase</keyword>
<dbReference type="InterPro" id="IPR050320">
    <property type="entry name" value="N5-glutamine_MTase"/>
</dbReference>
<dbReference type="NCBIfam" id="TIGR03534">
    <property type="entry name" value="RF_mod_PrmC"/>
    <property type="match status" value="1"/>
</dbReference>
<reference evidence="8 9" key="1">
    <citation type="submission" date="2017-06" db="EMBL/GenBank/DDBJ databases">
        <authorList>
            <person name="Varghese N."/>
            <person name="Submissions S."/>
        </authorList>
    </citation>
    <scope>NUCLEOTIDE SEQUENCE [LARGE SCALE GENOMIC DNA]</scope>
    <source>
        <strain evidence="8 9">DSM 19840</strain>
    </source>
</reference>
<accession>A0ABY1SG41</accession>
<evidence type="ECO:0000256" key="2">
    <source>
        <dbReference type="ARBA" id="ARBA00022603"/>
    </source>
</evidence>
<evidence type="ECO:0000256" key="3">
    <source>
        <dbReference type="ARBA" id="ARBA00022679"/>
    </source>
</evidence>
<evidence type="ECO:0000313" key="8">
    <source>
        <dbReference type="EMBL" id="SNR43903.1"/>
    </source>
</evidence>
<dbReference type="GO" id="GO:0008168">
    <property type="term" value="F:methyltransferase activity"/>
    <property type="evidence" value="ECO:0007669"/>
    <property type="project" value="UniProtKB-KW"/>
</dbReference>
<feature type="domain" description="Methyltransferase small" evidence="6">
    <location>
        <begin position="115"/>
        <end position="201"/>
    </location>
</feature>
<dbReference type="InterPro" id="IPR007848">
    <property type="entry name" value="Small_mtfrase_dom"/>
</dbReference>
<dbReference type="InterPro" id="IPR029063">
    <property type="entry name" value="SAM-dependent_MTases_sf"/>
</dbReference>
<dbReference type="Pfam" id="PF05175">
    <property type="entry name" value="MTS"/>
    <property type="match status" value="1"/>
</dbReference>
<name>A0ABY1SG41_9FLAO</name>
<dbReference type="InterPro" id="IPR004556">
    <property type="entry name" value="HemK-like"/>
</dbReference>
<evidence type="ECO:0000256" key="1">
    <source>
        <dbReference type="ARBA" id="ARBA00012771"/>
    </source>
</evidence>
<dbReference type="SUPFAM" id="SSF53335">
    <property type="entry name" value="S-adenosyl-L-methionine-dependent methyltransferases"/>
    <property type="match status" value="1"/>
</dbReference>
<dbReference type="Gene3D" id="3.40.50.150">
    <property type="entry name" value="Vaccinia Virus protein VP39"/>
    <property type="match status" value="1"/>
</dbReference>
<organism evidence="8 9">
    <name type="scientific">Maribacter sedimenticola</name>
    <dbReference type="NCBI Taxonomy" id="228956"/>
    <lineage>
        <taxon>Bacteria</taxon>
        <taxon>Pseudomonadati</taxon>
        <taxon>Bacteroidota</taxon>
        <taxon>Flavobacteriia</taxon>
        <taxon>Flavobacteriales</taxon>
        <taxon>Flavobacteriaceae</taxon>
        <taxon>Maribacter</taxon>
    </lineage>
</organism>
<dbReference type="InterPro" id="IPR002052">
    <property type="entry name" value="DNA_methylase_N6_adenine_CS"/>
</dbReference>
<sequence>MLLREIRNIFHSELDTLYSKDEVTSFFYILTAHYFELERFALVFEPNLVIDKDQETILFNALSQLKMEKPIQYITGIAHFMDMDFKVNEHVLIPRPETEELVRWILEDKAGVDTNIHILDMGTGSGCIPISLAKNLPNAHVKALDISPKALLVAKENAAVQGVKIDFQLADIFDYHTDNVQRFDLIVSNPPYVREQEKSNMQKNVLCNEPGLALFVPDDDALKYYRAIVHFATRNLNQNGSLYLEINQYLGEETKQLLVQNKFKNVELRKDLYGNHRMLKGIKK</sequence>
<comment type="caution">
    <text evidence="8">The sequence shown here is derived from an EMBL/GenBank/DDBJ whole genome shotgun (WGS) entry which is preliminary data.</text>
</comment>
<dbReference type="GO" id="GO:0032259">
    <property type="term" value="P:methylation"/>
    <property type="evidence" value="ECO:0007669"/>
    <property type="project" value="UniProtKB-KW"/>
</dbReference>
<comment type="catalytic activity">
    <reaction evidence="5">
        <text>L-glutaminyl-[peptide chain release factor] + S-adenosyl-L-methionine = N(5)-methyl-L-glutaminyl-[peptide chain release factor] + S-adenosyl-L-homocysteine + H(+)</text>
        <dbReference type="Rhea" id="RHEA:42896"/>
        <dbReference type="Rhea" id="RHEA-COMP:10271"/>
        <dbReference type="Rhea" id="RHEA-COMP:10272"/>
        <dbReference type="ChEBI" id="CHEBI:15378"/>
        <dbReference type="ChEBI" id="CHEBI:30011"/>
        <dbReference type="ChEBI" id="CHEBI:57856"/>
        <dbReference type="ChEBI" id="CHEBI:59789"/>
        <dbReference type="ChEBI" id="CHEBI:61891"/>
        <dbReference type="EC" id="2.1.1.297"/>
    </reaction>
</comment>
<feature type="domain" description="Release factor glutamine methyltransferase N-terminal" evidence="7">
    <location>
        <begin position="28"/>
        <end position="76"/>
    </location>
</feature>
<dbReference type="PANTHER" id="PTHR18895:SF74">
    <property type="entry name" value="MTRF1L RELEASE FACTOR GLUTAMINE METHYLTRANSFERASE"/>
    <property type="match status" value="1"/>
</dbReference>
<evidence type="ECO:0000256" key="4">
    <source>
        <dbReference type="ARBA" id="ARBA00022691"/>
    </source>
</evidence>
<dbReference type="PANTHER" id="PTHR18895">
    <property type="entry name" value="HEMK METHYLTRANSFERASE"/>
    <property type="match status" value="1"/>
</dbReference>
<dbReference type="EC" id="2.1.1.297" evidence="1"/>
<dbReference type="CDD" id="cd02440">
    <property type="entry name" value="AdoMet_MTases"/>
    <property type="match status" value="1"/>
</dbReference>
<dbReference type="PROSITE" id="PS00092">
    <property type="entry name" value="N6_MTASE"/>
    <property type="match status" value="1"/>
</dbReference>
<dbReference type="InterPro" id="IPR040758">
    <property type="entry name" value="PrmC_N"/>
</dbReference>
<proteinExistence type="predicted"/>
<evidence type="ECO:0000259" key="7">
    <source>
        <dbReference type="Pfam" id="PF17827"/>
    </source>
</evidence>
<dbReference type="NCBIfam" id="TIGR00536">
    <property type="entry name" value="hemK_fam"/>
    <property type="match status" value="1"/>
</dbReference>
<dbReference type="Pfam" id="PF17827">
    <property type="entry name" value="PrmC_N"/>
    <property type="match status" value="1"/>
</dbReference>
<keyword evidence="9" id="KW-1185">Reference proteome</keyword>
<dbReference type="EMBL" id="FZNV01000002">
    <property type="protein sequence ID" value="SNR43903.1"/>
    <property type="molecule type" value="Genomic_DNA"/>
</dbReference>
<dbReference type="Proteomes" id="UP000198337">
    <property type="component" value="Unassembled WGS sequence"/>
</dbReference>
<evidence type="ECO:0000313" key="9">
    <source>
        <dbReference type="Proteomes" id="UP000198337"/>
    </source>
</evidence>